<proteinExistence type="predicted"/>
<dbReference type="InterPro" id="IPR011006">
    <property type="entry name" value="CheY-like_superfamily"/>
</dbReference>
<accession>F9CWM1</accession>
<dbReference type="AlphaFoldDB" id="F9CWM1"/>
<dbReference type="InterPro" id="IPR001789">
    <property type="entry name" value="Sig_transdc_resp-reg_receiver"/>
</dbReference>
<gene>
    <name evidence="3" type="ORF">MY1_0912</name>
</gene>
<dbReference type="Proteomes" id="UP000004440">
    <property type="component" value="Unassembled WGS sequence"/>
</dbReference>
<dbReference type="PANTHER" id="PTHR44591">
    <property type="entry name" value="STRESS RESPONSE REGULATOR PROTEIN 1"/>
    <property type="match status" value="1"/>
</dbReference>
<dbReference type="STRING" id="1001994.MY1_0912"/>
<evidence type="ECO:0000313" key="4">
    <source>
        <dbReference type="Proteomes" id="UP000004440"/>
    </source>
</evidence>
<dbReference type="GO" id="GO:0000160">
    <property type="term" value="P:phosphorelay signal transduction system"/>
    <property type="evidence" value="ECO:0007669"/>
    <property type="project" value="InterPro"/>
</dbReference>
<dbReference type="PATRIC" id="fig|1001994.6.peg.898"/>
<keyword evidence="1" id="KW-0597">Phosphoprotein</keyword>
<dbReference type="Pfam" id="PF00072">
    <property type="entry name" value="Response_reg"/>
    <property type="match status" value="1"/>
</dbReference>
<dbReference type="CDD" id="cd17546">
    <property type="entry name" value="REC_hyHK_CKI1_RcsC-like"/>
    <property type="match status" value="1"/>
</dbReference>
<feature type="domain" description="Response regulatory" evidence="2">
    <location>
        <begin position="3"/>
        <end position="118"/>
    </location>
</feature>
<sequence length="123" mass="14037">MINCIVIDDDYNITKVFSDVLEIMGLNILACGYNGKEAAELYEKHCPDLVFTDIMMPGYDGFYGIEKIKKFDPDAKIVAITADVSHETYQKLEDLNVTAIICKPFDQSEIKKVLMEKYQINTR</sequence>
<dbReference type="SMART" id="SM00448">
    <property type="entry name" value="REC"/>
    <property type="match status" value="1"/>
</dbReference>
<dbReference type="RefSeq" id="WP_007550480.1">
    <property type="nucleotide sequence ID" value="NZ_AFPU01000001.1"/>
</dbReference>
<dbReference type="SUPFAM" id="SSF52172">
    <property type="entry name" value="CheY-like"/>
    <property type="match status" value="1"/>
</dbReference>
<dbReference type="OrthoDB" id="2830at2157"/>
<dbReference type="PANTHER" id="PTHR44591:SF3">
    <property type="entry name" value="RESPONSE REGULATORY DOMAIN-CONTAINING PROTEIN"/>
    <property type="match status" value="1"/>
</dbReference>
<name>F9CWM1_9ARCH</name>
<dbReference type="PROSITE" id="PS50110">
    <property type="entry name" value="RESPONSE_REGULATORY"/>
    <property type="match status" value="1"/>
</dbReference>
<evidence type="ECO:0000313" key="3">
    <source>
        <dbReference type="EMBL" id="EGP93673.1"/>
    </source>
</evidence>
<protein>
    <submittedName>
        <fullName evidence="3">Response regulator receiver protein</fullName>
    </submittedName>
</protein>
<reference evidence="3 4" key="1">
    <citation type="journal article" date="2011" name="J. Bacteriol.">
        <title>Genome Sequence of an Ammonia-Oxidizing Soil Archaeon, "Candidatus Nitrosoarchaeum koreensis" MY1.</title>
        <authorList>
            <person name="Kim B.K."/>
            <person name="Jung M.Y."/>
            <person name="Yu D.S."/>
            <person name="Park S.J."/>
            <person name="Oh T.K."/>
            <person name="Rhee S.K."/>
            <person name="Kim J.F."/>
        </authorList>
    </citation>
    <scope>NUCLEOTIDE SEQUENCE [LARGE SCALE GENOMIC DNA]</scope>
    <source>
        <strain evidence="3 4">MY1</strain>
    </source>
</reference>
<dbReference type="Gene3D" id="3.40.50.2300">
    <property type="match status" value="1"/>
</dbReference>
<dbReference type="InterPro" id="IPR050595">
    <property type="entry name" value="Bact_response_regulator"/>
</dbReference>
<dbReference type="EMBL" id="AFPU01000001">
    <property type="protein sequence ID" value="EGP93673.1"/>
    <property type="molecule type" value="Genomic_DNA"/>
</dbReference>
<comment type="caution">
    <text evidence="3">The sequence shown here is derived from an EMBL/GenBank/DDBJ whole genome shotgun (WGS) entry which is preliminary data.</text>
</comment>
<organism evidence="3 4">
    <name type="scientific">Nitrosarchaeum koreense MY1</name>
    <dbReference type="NCBI Taxonomy" id="1001994"/>
    <lineage>
        <taxon>Archaea</taxon>
        <taxon>Nitrososphaerota</taxon>
        <taxon>Nitrososphaeria</taxon>
        <taxon>Nitrosopumilales</taxon>
        <taxon>Nitrosopumilaceae</taxon>
        <taxon>Nitrosarchaeum</taxon>
    </lineage>
</organism>
<evidence type="ECO:0000256" key="1">
    <source>
        <dbReference type="ARBA" id="ARBA00022553"/>
    </source>
</evidence>
<evidence type="ECO:0000259" key="2">
    <source>
        <dbReference type="PROSITE" id="PS50110"/>
    </source>
</evidence>
<keyword evidence="4" id="KW-1185">Reference proteome</keyword>